<organism evidence="2 4">
    <name type="scientific">Didymodactylos carnosus</name>
    <dbReference type="NCBI Taxonomy" id="1234261"/>
    <lineage>
        <taxon>Eukaryota</taxon>
        <taxon>Metazoa</taxon>
        <taxon>Spiralia</taxon>
        <taxon>Gnathifera</taxon>
        <taxon>Rotifera</taxon>
        <taxon>Eurotatoria</taxon>
        <taxon>Bdelloidea</taxon>
        <taxon>Philodinida</taxon>
        <taxon>Philodinidae</taxon>
        <taxon>Didymodactylos</taxon>
    </lineage>
</organism>
<keyword evidence="4" id="KW-1185">Reference proteome</keyword>
<dbReference type="EMBL" id="CAJOBC010002343">
    <property type="protein sequence ID" value="CAF3728599.1"/>
    <property type="molecule type" value="Genomic_DNA"/>
</dbReference>
<accession>A0A814DBN8</accession>
<dbReference type="OrthoDB" id="7103806at2759"/>
<sequence>MTTSCYIKASCSLNWDPDSLFNLALSAVAKCFNKYLKEIKELPAEVLFDLFYMLYSKGRLCQLSFQLRDLQVFDRILQVKSKRCRLHHCFQALADHGTSLPESVADIYKQTSHTNFCTPNDRDRHISLGFSLGSFFFDAGWYCESELCFKSIYDLTCNEKPENLFRKIDVAERIIHCQICDYRYDEAKSTMDLIQTLLKQTENENLSINKALVYIRFAAYYLAVSNYNEAYAWSLKSFEELTKLPHILSISIRTIIDVLRLSSRVFTVRRLFSQADVLCKQACLLARKHFGTKSLKYVDCIKDYGFYLLYVDSIDESVQAFQLALDICLQIFGGNNILVAIAHCDLAYALYVQEYSNGRFDNARKHAEQSIEILQRQTKQKYLLLASCKRVKALIVEEIAIDSRDPSVKNQLLNEAHELHQFSLKLSLDIFGEENINTAKHYGNLGRLYQSMNKYDDAREMHLRAIRIKERILGEDDYEVALSIGHLASLYNYDMKKYDEAERLYYRSIDISRRLFGDSYSGLEYDYRGLVRLYLVQGYWSQLDQLQQTFLNYQMLRSTEKPLENILQLDKEPMTTENLFDYVRLTINSNT</sequence>
<dbReference type="GO" id="GO:0031462">
    <property type="term" value="C:Cul2-RING ubiquitin ligase complex"/>
    <property type="evidence" value="ECO:0007669"/>
    <property type="project" value="TreeGrafter"/>
</dbReference>
<dbReference type="SUPFAM" id="SSF48452">
    <property type="entry name" value="TPR-like"/>
    <property type="match status" value="2"/>
</dbReference>
<dbReference type="PANTHER" id="PTHR46575:SF1">
    <property type="entry name" value="AMYLOID PROTEIN-BINDING PROTEIN 2"/>
    <property type="match status" value="1"/>
</dbReference>
<feature type="repeat" description="TPR" evidence="1">
    <location>
        <begin position="439"/>
        <end position="472"/>
    </location>
</feature>
<comment type="caution">
    <text evidence="2">The sequence shown here is derived from an EMBL/GenBank/DDBJ whole genome shotgun (WGS) entry which is preliminary data.</text>
</comment>
<dbReference type="Proteomes" id="UP000663829">
    <property type="component" value="Unassembled WGS sequence"/>
</dbReference>
<evidence type="ECO:0000313" key="4">
    <source>
        <dbReference type="Proteomes" id="UP000663829"/>
    </source>
</evidence>
<dbReference type="InterPro" id="IPR019734">
    <property type="entry name" value="TPR_rpt"/>
</dbReference>
<dbReference type="Gene3D" id="1.25.40.10">
    <property type="entry name" value="Tetratricopeptide repeat domain"/>
    <property type="match status" value="2"/>
</dbReference>
<name>A0A814DBN8_9BILA</name>
<proteinExistence type="predicted"/>
<dbReference type="InterPro" id="IPR042476">
    <property type="entry name" value="APPBP2"/>
</dbReference>
<dbReference type="SMART" id="SM00028">
    <property type="entry name" value="TPR"/>
    <property type="match status" value="3"/>
</dbReference>
<keyword evidence="1" id="KW-0802">TPR repeat</keyword>
<dbReference type="PANTHER" id="PTHR46575">
    <property type="entry name" value="AMYLOID PROTEIN-BINDING PROTEIN 2"/>
    <property type="match status" value="1"/>
</dbReference>
<reference evidence="2" key="1">
    <citation type="submission" date="2021-02" db="EMBL/GenBank/DDBJ databases">
        <authorList>
            <person name="Nowell W R."/>
        </authorList>
    </citation>
    <scope>NUCLEOTIDE SEQUENCE</scope>
</reference>
<dbReference type="EMBL" id="CAJNOQ010002344">
    <property type="protein sequence ID" value="CAF0953158.1"/>
    <property type="molecule type" value="Genomic_DNA"/>
</dbReference>
<evidence type="ECO:0000256" key="1">
    <source>
        <dbReference type="PROSITE-ProRule" id="PRU00339"/>
    </source>
</evidence>
<evidence type="ECO:0000313" key="3">
    <source>
        <dbReference type="EMBL" id="CAF3728599.1"/>
    </source>
</evidence>
<dbReference type="Proteomes" id="UP000681722">
    <property type="component" value="Unassembled WGS sequence"/>
</dbReference>
<dbReference type="PROSITE" id="PS50005">
    <property type="entry name" value="TPR"/>
    <property type="match status" value="1"/>
</dbReference>
<evidence type="ECO:0000313" key="2">
    <source>
        <dbReference type="EMBL" id="CAF0953158.1"/>
    </source>
</evidence>
<evidence type="ECO:0008006" key="5">
    <source>
        <dbReference type="Google" id="ProtNLM"/>
    </source>
</evidence>
<dbReference type="AlphaFoldDB" id="A0A814DBN8"/>
<dbReference type="GO" id="GO:0043161">
    <property type="term" value="P:proteasome-mediated ubiquitin-dependent protein catabolic process"/>
    <property type="evidence" value="ECO:0007669"/>
    <property type="project" value="TreeGrafter"/>
</dbReference>
<protein>
    <recommendedName>
        <fullName evidence="5">Amyloid protein-binding protein 2</fullName>
    </recommendedName>
</protein>
<dbReference type="Pfam" id="PF13374">
    <property type="entry name" value="TPR_10"/>
    <property type="match status" value="2"/>
</dbReference>
<dbReference type="GO" id="GO:1990756">
    <property type="term" value="F:ubiquitin-like ligase-substrate adaptor activity"/>
    <property type="evidence" value="ECO:0007669"/>
    <property type="project" value="TreeGrafter"/>
</dbReference>
<dbReference type="GO" id="GO:0006886">
    <property type="term" value="P:intracellular protein transport"/>
    <property type="evidence" value="ECO:0007669"/>
    <property type="project" value="InterPro"/>
</dbReference>
<dbReference type="InterPro" id="IPR011990">
    <property type="entry name" value="TPR-like_helical_dom_sf"/>
</dbReference>
<gene>
    <name evidence="2" type="ORF">GPM918_LOCUS11356</name>
    <name evidence="3" type="ORF">SRO942_LOCUS11355</name>
</gene>